<organism evidence="1 2">
    <name type="scientific">Roseibium album</name>
    <dbReference type="NCBI Taxonomy" id="311410"/>
    <lineage>
        <taxon>Bacteria</taxon>
        <taxon>Pseudomonadati</taxon>
        <taxon>Pseudomonadota</taxon>
        <taxon>Alphaproteobacteria</taxon>
        <taxon>Hyphomicrobiales</taxon>
        <taxon>Stappiaceae</taxon>
        <taxon>Roseibium</taxon>
    </lineage>
</organism>
<evidence type="ECO:0000313" key="1">
    <source>
        <dbReference type="EMBL" id="CTQ76339.1"/>
    </source>
</evidence>
<dbReference type="InterPro" id="IPR007375">
    <property type="entry name" value="SoxG"/>
</dbReference>
<name>A0A0M7AN60_9HYPH</name>
<accession>A0A0M7AN60</accession>
<dbReference type="Gene3D" id="3.30.1360.120">
    <property type="entry name" value="Probable tRNA modification gtpase trme, domain 1"/>
    <property type="match status" value="1"/>
</dbReference>
<proteinExistence type="predicted"/>
<reference evidence="2" key="1">
    <citation type="submission" date="2015-07" db="EMBL/GenBank/DDBJ databases">
        <authorList>
            <person name="Rodrigo-Torres Lidia"/>
            <person name="Arahal R.David."/>
        </authorList>
    </citation>
    <scope>NUCLEOTIDE SEQUENCE [LARGE SCALE GENOMIC DNA]</scope>
    <source>
        <strain evidence="2">CECT 5096</strain>
    </source>
</reference>
<keyword evidence="2" id="KW-1185">Reference proteome</keyword>
<sequence length="197" mass="21573">MPEYRLSPAPALGPEAADRIEVGGNGIEENRNIAIASVASRSGRGKDVRAALRQILKCDAPEAGAFVVGEDHAAFWMGPDQWMILAEHENHELLASELKERLGETASVTEQNDGWVCLDVTGDKLPAVFERLTAADVWKLESGSAVRTVVEHIGCFLICVEQDRHYRLLAGRSFAKSFHHAILTALGSTLLLYPDRK</sequence>
<dbReference type="EMBL" id="CXWC01000013">
    <property type="protein sequence ID" value="CTQ76339.1"/>
    <property type="molecule type" value="Genomic_DNA"/>
</dbReference>
<dbReference type="AlphaFoldDB" id="A0A0M7AN60"/>
<protein>
    <submittedName>
        <fullName evidence="1">Sarcosine oxidase, gamma subunit family</fullName>
    </submittedName>
</protein>
<dbReference type="Pfam" id="PF04268">
    <property type="entry name" value="SoxG"/>
    <property type="match status" value="1"/>
</dbReference>
<dbReference type="Gene3D" id="3.30.70.1520">
    <property type="entry name" value="Heterotetrameric sarcosine oxidase"/>
    <property type="match status" value="1"/>
</dbReference>
<dbReference type="RefSeq" id="WP_055117100.1">
    <property type="nucleotide sequence ID" value="NZ_CXWA01000004.1"/>
</dbReference>
<evidence type="ECO:0000313" key="2">
    <source>
        <dbReference type="Proteomes" id="UP000049983"/>
    </source>
</evidence>
<dbReference type="SUPFAM" id="SSF103025">
    <property type="entry name" value="Folate-binding domain"/>
    <property type="match status" value="1"/>
</dbReference>
<dbReference type="STRING" id="311410.LA5095_03426"/>
<gene>
    <name evidence="1" type="ORF">LA5096_04708</name>
</gene>
<dbReference type="Proteomes" id="UP000049983">
    <property type="component" value="Unassembled WGS sequence"/>
</dbReference>
<dbReference type="GeneID" id="97671991"/>
<dbReference type="InterPro" id="IPR027266">
    <property type="entry name" value="TrmE/GcvT-like"/>
</dbReference>